<dbReference type="Pfam" id="PF01026">
    <property type="entry name" value="TatD_DNase"/>
    <property type="match status" value="1"/>
</dbReference>
<dbReference type="InterPro" id="IPR001130">
    <property type="entry name" value="TatD-like"/>
</dbReference>
<feature type="compositionally biased region" description="Polar residues" evidence="1">
    <location>
        <begin position="61"/>
        <end position="77"/>
    </location>
</feature>
<dbReference type="InterPro" id="IPR032466">
    <property type="entry name" value="Metal_Hydrolase"/>
</dbReference>
<sequence>MNLFPLHRVTVHVEHKGGDFVLLDTHYHFDFLSNQPLRAAFLDALSTHSAAPYARTGASSTHYAAPSAQSANPSTHSAAPAPHNADGAGDLEQPVNVVAQTLTPSDYVVLIHEAEQLAAPGRRLPLWSLGFHPWYITSRKQADAELAVFRSQLRSTRFIGEIGLDFAPRRLEQASAELQTHVFRTIVTEVCAAAGEVRGADATHYAMAREVSDRAKRHHPPFGDTADHISSRKHSPSNCSSAPHVPYVLSTHAVRASSAVIDILEELRIGRYNVAPIIHWFSGTSDELTRFIALGGYISVNHRMLATKRGRAYARQIPAERLLIETDLPESPVIPSQCSYQYSYSASPTSPENSGSATAENTDTVTAKDSYKITEELAEFHAQKLISTVNGIVCKLQNIRGKEVVASILHNQQRLYAQGNYPQTA</sequence>
<dbReference type="Gene3D" id="3.20.20.140">
    <property type="entry name" value="Metal-dependent hydrolases"/>
    <property type="match status" value="1"/>
</dbReference>
<evidence type="ECO:0000313" key="2">
    <source>
        <dbReference type="EMBL" id="QNH95649.1"/>
    </source>
</evidence>
<name>A0A7G7YMC9_9CORY</name>
<reference evidence="2 3" key="1">
    <citation type="submission" date="2019-12" db="EMBL/GenBank/DDBJ databases">
        <title>Corynebacterium sp. nov., isolated from feces of the Anser Albifrons in China.</title>
        <authorList>
            <person name="Liu Q."/>
        </authorList>
    </citation>
    <scope>NUCLEOTIDE SEQUENCE [LARGE SCALE GENOMIC DNA]</scope>
    <source>
        <strain evidence="2 3">23H37-10</strain>
    </source>
</reference>
<organism evidence="2 3">
    <name type="scientific">Corynebacterium anserum</name>
    <dbReference type="NCBI Taxonomy" id="2684406"/>
    <lineage>
        <taxon>Bacteria</taxon>
        <taxon>Bacillati</taxon>
        <taxon>Actinomycetota</taxon>
        <taxon>Actinomycetes</taxon>
        <taxon>Mycobacteriales</taxon>
        <taxon>Corynebacteriaceae</taxon>
        <taxon>Corynebacterium</taxon>
    </lineage>
</organism>
<proteinExistence type="predicted"/>
<dbReference type="KEGG" id="cans:GP473_02210"/>
<evidence type="ECO:0000256" key="1">
    <source>
        <dbReference type="SAM" id="MobiDB-lite"/>
    </source>
</evidence>
<protein>
    <recommendedName>
        <fullName evidence="4">TatD related DNase</fullName>
    </recommendedName>
</protein>
<evidence type="ECO:0008006" key="4">
    <source>
        <dbReference type="Google" id="ProtNLM"/>
    </source>
</evidence>
<feature type="region of interest" description="Disordered" evidence="1">
    <location>
        <begin position="344"/>
        <end position="365"/>
    </location>
</feature>
<feature type="compositionally biased region" description="Polar residues" evidence="1">
    <location>
        <begin position="348"/>
        <end position="365"/>
    </location>
</feature>
<keyword evidence="3" id="KW-1185">Reference proteome</keyword>
<evidence type="ECO:0000313" key="3">
    <source>
        <dbReference type="Proteomes" id="UP000515275"/>
    </source>
</evidence>
<gene>
    <name evidence="2" type="ORF">GP473_02210</name>
</gene>
<dbReference type="AlphaFoldDB" id="A0A7G7YMC9"/>
<accession>A0A7G7YMC9</accession>
<dbReference type="Proteomes" id="UP000515275">
    <property type="component" value="Chromosome"/>
</dbReference>
<dbReference type="GO" id="GO:0016788">
    <property type="term" value="F:hydrolase activity, acting on ester bonds"/>
    <property type="evidence" value="ECO:0007669"/>
    <property type="project" value="InterPro"/>
</dbReference>
<dbReference type="SUPFAM" id="SSF51556">
    <property type="entry name" value="Metallo-dependent hydrolases"/>
    <property type="match status" value="2"/>
</dbReference>
<feature type="region of interest" description="Disordered" evidence="1">
    <location>
        <begin position="214"/>
        <end position="238"/>
    </location>
</feature>
<dbReference type="PANTHER" id="PTHR47176">
    <property type="entry name" value="OSJNBA0020J04.13 PROTEIN"/>
    <property type="match status" value="1"/>
</dbReference>
<dbReference type="EMBL" id="CP046883">
    <property type="protein sequence ID" value="QNH95649.1"/>
    <property type="molecule type" value="Genomic_DNA"/>
</dbReference>
<dbReference type="PANTHER" id="PTHR47176:SF1">
    <property type="entry name" value="OS04G0577500 PROTEIN"/>
    <property type="match status" value="1"/>
</dbReference>
<feature type="region of interest" description="Disordered" evidence="1">
    <location>
        <begin position="61"/>
        <end position="90"/>
    </location>
</feature>